<dbReference type="InterPro" id="IPR000847">
    <property type="entry name" value="LysR_HTH_N"/>
</dbReference>
<dbReference type="Gene3D" id="1.10.10.10">
    <property type="entry name" value="Winged helix-like DNA-binding domain superfamily/Winged helix DNA-binding domain"/>
    <property type="match status" value="1"/>
</dbReference>
<dbReference type="InterPro" id="IPR005119">
    <property type="entry name" value="LysR_subst-bd"/>
</dbReference>
<keyword evidence="4" id="KW-0804">Transcription</keyword>
<comment type="similarity">
    <text evidence="1">Belongs to the LysR transcriptional regulatory family.</text>
</comment>
<proteinExistence type="inferred from homology"/>
<dbReference type="PANTHER" id="PTHR30419">
    <property type="entry name" value="HTH-TYPE TRANSCRIPTIONAL REGULATOR YBHD"/>
    <property type="match status" value="1"/>
</dbReference>
<dbReference type="GeneID" id="97555380"/>
<dbReference type="Pfam" id="PF00126">
    <property type="entry name" value="HTH_1"/>
    <property type="match status" value="1"/>
</dbReference>
<evidence type="ECO:0000256" key="4">
    <source>
        <dbReference type="ARBA" id="ARBA00023163"/>
    </source>
</evidence>
<keyword evidence="7" id="KW-1185">Reference proteome</keyword>
<dbReference type="GO" id="GO:0005829">
    <property type="term" value="C:cytosol"/>
    <property type="evidence" value="ECO:0007669"/>
    <property type="project" value="TreeGrafter"/>
</dbReference>
<dbReference type="RefSeq" id="WP_063480705.1">
    <property type="nucleotide sequence ID" value="NZ_CP147845.1"/>
</dbReference>
<dbReference type="FunFam" id="1.10.10.10:FF:000001">
    <property type="entry name" value="LysR family transcriptional regulator"/>
    <property type="match status" value="1"/>
</dbReference>
<evidence type="ECO:0000259" key="5">
    <source>
        <dbReference type="PROSITE" id="PS50931"/>
    </source>
</evidence>
<dbReference type="SUPFAM" id="SSF53850">
    <property type="entry name" value="Periplasmic binding protein-like II"/>
    <property type="match status" value="1"/>
</dbReference>
<evidence type="ECO:0000313" key="7">
    <source>
        <dbReference type="Proteomes" id="UP000076796"/>
    </source>
</evidence>
<evidence type="ECO:0000256" key="2">
    <source>
        <dbReference type="ARBA" id="ARBA00023015"/>
    </source>
</evidence>
<dbReference type="GO" id="GO:0003677">
    <property type="term" value="F:DNA binding"/>
    <property type="evidence" value="ECO:0007669"/>
    <property type="project" value="UniProtKB-KW"/>
</dbReference>
<dbReference type="PRINTS" id="PR00039">
    <property type="entry name" value="HTHLYSR"/>
</dbReference>
<name>A0A163DJX9_9BACL</name>
<dbReference type="Proteomes" id="UP000076796">
    <property type="component" value="Unassembled WGS sequence"/>
</dbReference>
<evidence type="ECO:0000313" key="6">
    <source>
        <dbReference type="EMBL" id="KZS43277.1"/>
    </source>
</evidence>
<dbReference type="PROSITE" id="PS50931">
    <property type="entry name" value="HTH_LYSR"/>
    <property type="match status" value="1"/>
</dbReference>
<dbReference type="InterPro" id="IPR050950">
    <property type="entry name" value="HTH-type_LysR_regulators"/>
</dbReference>
<comment type="caution">
    <text evidence="6">The sequence shown here is derived from an EMBL/GenBank/DDBJ whole genome shotgun (WGS) entry which is preliminary data.</text>
</comment>
<dbReference type="InterPro" id="IPR036388">
    <property type="entry name" value="WH-like_DNA-bd_sf"/>
</dbReference>
<evidence type="ECO:0000256" key="1">
    <source>
        <dbReference type="ARBA" id="ARBA00009437"/>
    </source>
</evidence>
<reference evidence="6" key="1">
    <citation type="journal article" date="2016" name="Genome Announc.">
        <title>Draft genomes of two strains of Paenibacillus glucanolyticus with capability to degrade lignocellulose.</title>
        <authorList>
            <person name="Mathews S.L."/>
            <person name="Pawlak J."/>
            <person name="Grunden A.M."/>
        </authorList>
    </citation>
    <scope>NUCLEOTIDE SEQUENCE [LARGE SCALE GENOMIC DNA]</scope>
    <source>
        <strain evidence="6">SLM1</strain>
    </source>
</reference>
<keyword evidence="2" id="KW-0805">Transcription regulation</keyword>
<dbReference type="EMBL" id="LWMH01000003">
    <property type="protein sequence ID" value="KZS43277.1"/>
    <property type="molecule type" value="Genomic_DNA"/>
</dbReference>
<dbReference type="InterPro" id="IPR036390">
    <property type="entry name" value="WH_DNA-bd_sf"/>
</dbReference>
<dbReference type="SUPFAM" id="SSF46785">
    <property type="entry name" value="Winged helix' DNA-binding domain"/>
    <property type="match status" value="1"/>
</dbReference>
<gene>
    <name evidence="6" type="ORF">AWU65_01260</name>
</gene>
<dbReference type="OrthoDB" id="9803735at2"/>
<keyword evidence="3" id="KW-0238">DNA-binding</keyword>
<evidence type="ECO:0000256" key="3">
    <source>
        <dbReference type="ARBA" id="ARBA00023125"/>
    </source>
</evidence>
<dbReference type="GO" id="GO:0003700">
    <property type="term" value="F:DNA-binding transcription factor activity"/>
    <property type="evidence" value="ECO:0007669"/>
    <property type="project" value="InterPro"/>
</dbReference>
<organism evidence="6 7">
    <name type="scientific">Paenibacillus glucanolyticus</name>
    <dbReference type="NCBI Taxonomy" id="59843"/>
    <lineage>
        <taxon>Bacteria</taxon>
        <taxon>Bacillati</taxon>
        <taxon>Bacillota</taxon>
        <taxon>Bacilli</taxon>
        <taxon>Bacillales</taxon>
        <taxon>Paenibacillaceae</taxon>
        <taxon>Paenibacillus</taxon>
    </lineage>
</organism>
<dbReference type="Pfam" id="PF03466">
    <property type="entry name" value="LysR_substrate"/>
    <property type="match status" value="1"/>
</dbReference>
<dbReference type="PANTHER" id="PTHR30419:SF28">
    <property type="entry name" value="HTH-TYPE TRANSCRIPTIONAL REGULATOR BSDA"/>
    <property type="match status" value="1"/>
</dbReference>
<sequence length="304" mass="34164">MNLDQLHYVVEVAKTKSLLAAANQLHVTQSAISQSISSLEAELGVKLFNRSRTGTVPTPEGLIMIKKILQIEQILQEIKDEAKHQSEISGGTLRIAAIPGAMSTLVRTVSSLKKDYPSVHFRMYENNSEEIVAQIRQNQIDIGLVLATPDSEKKELEGLRFEPLWKGKIAVGVWRNSPLTSMKSVTPDELIKFPFVLYDEGYIHEFIRHFSKTFGPVNTLFTSNNATAIVNALQEELAVTVAFDFSFFANPLVVSGDLIMIEIDRFEQQSATLGWIRSENNKNSLVSKHFINRFVHKIRMGHLL</sequence>
<dbReference type="CDD" id="cd05466">
    <property type="entry name" value="PBP2_LTTR_substrate"/>
    <property type="match status" value="1"/>
</dbReference>
<feature type="domain" description="HTH lysR-type" evidence="5">
    <location>
        <begin position="1"/>
        <end position="58"/>
    </location>
</feature>
<protein>
    <recommendedName>
        <fullName evidence="5">HTH lysR-type domain-containing protein</fullName>
    </recommendedName>
</protein>
<dbReference type="Gene3D" id="3.40.190.290">
    <property type="match status" value="1"/>
</dbReference>
<accession>A0A163DJX9</accession>
<dbReference type="AlphaFoldDB" id="A0A163DJX9"/>